<evidence type="ECO:0000259" key="7">
    <source>
        <dbReference type="Pfam" id="PF01850"/>
    </source>
</evidence>
<organism evidence="8 9">
    <name type="scientific">Jiangella asiatica</name>
    <dbReference type="NCBI Taxonomy" id="2530372"/>
    <lineage>
        <taxon>Bacteria</taxon>
        <taxon>Bacillati</taxon>
        <taxon>Actinomycetota</taxon>
        <taxon>Actinomycetes</taxon>
        <taxon>Jiangellales</taxon>
        <taxon>Jiangellaceae</taxon>
        <taxon>Jiangella</taxon>
    </lineage>
</organism>
<dbReference type="OrthoDB" id="556169at2"/>
<evidence type="ECO:0000256" key="4">
    <source>
        <dbReference type="ARBA" id="ARBA00022801"/>
    </source>
</evidence>
<dbReference type="Pfam" id="PF01850">
    <property type="entry name" value="PIN"/>
    <property type="match status" value="1"/>
</dbReference>
<dbReference type="GO" id="GO:0045926">
    <property type="term" value="P:negative regulation of growth"/>
    <property type="evidence" value="ECO:0007669"/>
    <property type="project" value="UniProtKB-ARBA"/>
</dbReference>
<evidence type="ECO:0000256" key="6">
    <source>
        <dbReference type="HAMAP-Rule" id="MF_00265"/>
    </source>
</evidence>
<comment type="similarity">
    <text evidence="6">Belongs to the PINc/VapC protein family.</text>
</comment>
<comment type="cofactor">
    <cofactor evidence="6">
        <name>Mg(2+)</name>
        <dbReference type="ChEBI" id="CHEBI:18420"/>
    </cofactor>
</comment>
<dbReference type="GO" id="GO:0090729">
    <property type="term" value="F:toxin activity"/>
    <property type="evidence" value="ECO:0007669"/>
    <property type="project" value="UniProtKB-KW"/>
</dbReference>
<gene>
    <name evidence="6" type="primary">vapC</name>
    <name evidence="8" type="ORF">E1269_11965</name>
</gene>
<dbReference type="RefSeq" id="WP_131894677.1">
    <property type="nucleotide sequence ID" value="NZ_SMKZ01000014.1"/>
</dbReference>
<protein>
    <recommendedName>
        <fullName evidence="6">Ribonuclease VapC</fullName>
        <shortName evidence="6">RNase VapC</shortName>
        <ecNumber evidence="6">3.1.-.-</ecNumber>
    </recommendedName>
    <alternativeName>
        <fullName evidence="6">Toxin VapC</fullName>
    </alternativeName>
</protein>
<evidence type="ECO:0000256" key="2">
    <source>
        <dbReference type="ARBA" id="ARBA00022722"/>
    </source>
</evidence>
<dbReference type="SUPFAM" id="SSF88723">
    <property type="entry name" value="PIN domain-like"/>
    <property type="match status" value="1"/>
</dbReference>
<dbReference type="EC" id="3.1.-.-" evidence="6"/>
<name>A0A4R5D9V9_9ACTN</name>
<keyword evidence="9" id="KW-1185">Reference proteome</keyword>
<reference evidence="8 9" key="1">
    <citation type="submission" date="2019-03" db="EMBL/GenBank/DDBJ databases">
        <title>Draft genome sequences of novel Actinobacteria.</title>
        <authorList>
            <person name="Sahin N."/>
            <person name="Ay H."/>
            <person name="Saygin H."/>
        </authorList>
    </citation>
    <scope>NUCLEOTIDE SEQUENCE [LARGE SCALE GENOMIC DNA]</scope>
    <source>
        <strain evidence="8 9">5K138</strain>
    </source>
</reference>
<keyword evidence="3 6" id="KW-0479">Metal-binding</keyword>
<dbReference type="GO" id="GO:0000287">
    <property type="term" value="F:magnesium ion binding"/>
    <property type="evidence" value="ECO:0007669"/>
    <property type="project" value="UniProtKB-UniRule"/>
</dbReference>
<dbReference type="AlphaFoldDB" id="A0A4R5D9V9"/>
<dbReference type="GO" id="GO:0016788">
    <property type="term" value="F:hydrolase activity, acting on ester bonds"/>
    <property type="evidence" value="ECO:0007669"/>
    <property type="project" value="InterPro"/>
</dbReference>
<keyword evidence="2 6" id="KW-0540">Nuclease</keyword>
<evidence type="ECO:0000256" key="1">
    <source>
        <dbReference type="ARBA" id="ARBA00022649"/>
    </source>
</evidence>
<keyword evidence="4 6" id="KW-0378">Hydrolase</keyword>
<dbReference type="NCBIfam" id="TIGR00028">
    <property type="entry name" value="Mtu_PIN_fam"/>
    <property type="match status" value="1"/>
</dbReference>
<sequence length="145" mass="16059">MIVPDVNLLLYATITGFPQHVRARRWWEEAVNSAASIGLTPPAVFGFLRLATNARIFEYPMPVEDATGRVNEWFEQPNIALLTPGRAHMDIALDLLRGLGTAGNLTTDVQLAAYAIEHRAQLHSNDTDFGRFKGLSWVDPLATES</sequence>
<keyword evidence="1 6" id="KW-1277">Toxin-antitoxin system</keyword>
<dbReference type="Gene3D" id="3.40.50.1010">
    <property type="entry name" value="5'-nuclease"/>
    <property type="match status" value="1"/>
</dbReference>
<dbReference type="InterPro" id="IPR002716">
    <property type="entry name" value="PIN_dom"/>
</dbReference>
<comment type="caution">
    <text evidence="8">The sequence shown here is derived from an EMBL/GenBank/DDBJ whole genome shotgun (WGS) entry which is preliminary data.</text>
</comment>
<comment type="function">
    <text evidence="6">Toxic component of a toxin-antitoxin (TA) system. An RNase.</text>
</comment>
<evidence type="ECO:0000313" key="8">
    <source>
        <dbReference type="EMBL" id="TDE10402.1"/>
    </source>
</evidence>
<feature type="domain" description="PIN" evidence="7">
    <location>
        <begin position="2"/>
        <end position="133"/>
    </location>
</feature>
<keyword evidence="6" id="KW-0800">Toxin</keyword>
<accession>A0A4R5D9V9</accession>
<feature type="binding site" evidence="6">
    <location>
        <position position="5"/>
    </location>
    <ligand>
        <name>Mg(2+)</name>
        <dbReference type="ChEBI" id="CHEBI:18420"/>
    </ligand>
</feature>
<dbReference type="InParanoid" id="A0A4R5D9V9"/>
<dbReference type="InterPro" id="IPR029060">
    <property type="entry name" value="PIN-like_dom_sf"/>
</dbReference>
<evidence type="ECO:0000256" key="5">
    <source>
        <dbReference type="ARBA" id="ARBA00022842"/>
    </source>
</evidence>
<evidence type="ECO:0000313" key="9">
    <source>
        <dbReference type="Proteomes" id="UP000294739"/>
    </source>
</evidence>
<keyword evidence="5 6" id="KW-0460">Magnesium</keyword>
<proteinExistence type="inferred from homology"/>
<feature type="binding site" evidence="6">
    <location>
        <position position="108"/>
    </location>
    <ligand>
        <name>Mg(2+)</name>
        <dbReference type="ChEBI" id="CHEBI:18420"/>
    </ligand>
</feature>
<dbReference type="HAMAP" id="MF_00265">
    <property type="entry name" value="VapC_Nob1"/>
    <property type="match status" value="1"/>
</dbReference>
<evidence type="ECO:0000256" key="3">
    <source>
        <dbReference type="ARBA" id="ARBA00022723"/>
    </source>
</evidence>
<dbReference type="GO" id="GO:0004540">
    <property type="term" value="F:RNA nuclease activity"/>
    <property type="evidence" value="ECO:0007669"/>
    <property type="project" value="InterPro"/>
</dbReference>
<dbReference type="InterPro" id="IPR006226">
    <property type="entry name" value="Mtu_PIN"/>
</dbReference>
<dbReference type="Proteomes" id="UP000294739">
    <property type="component" value="Unassembled WGS sequence"/>
</dbReference>
<dbReference type="EMBL" id="SMKZ01000014">
    <property type="protein sequence ID" value="TDE10402.1"/>
    <property type="molecule type" value="Genomic_DNA"/>
</dbReference>
<dbReference type="CDD" id="cd18678">
    <property type="entry name" value="PIN_MtVapC25_VapC33-like"/>
    <property type="match status" value="1"/>
</dbReference>
<dbReference type="InterPro" id="IPR022907">
    <property type="entry name" value="VapC_family"/>
</dbReference>